<organism evidence="1 2">
    <name type="scientific">Pyrocoelia pectoralis</name>
    <dbReference type="NCBI Taxonomy" id="417401"/>
    <lineage>
        <taxon>Eukaryota</taxon>
        <taxon>Metazoa</taxon>
        <taxon>Ecdysozoa</taxon>
        <taxon>Arthropoda</taxon>
        <taxon>Hexapoda</taxon>
        <taxon>Insecta</taxon>
        <taxon>Pterygota</taxon>
        <taxon>Neoptera</taxon>
        <taxon>Endopterygota</taxon>
        <taxon>Coleoptera</taxon>
        <taxon>Polyphaga</taxon>
        <taxon>Elateriformia</taxon>
        <taxon>Elateroidea</taxon>
        <taxon>Lampyridae</taxon>
        <taxon>Lampyrinae</taxon>
        <taxon>Pyrocoelia</taxon>
    </lineage>
</organism>
<dbReference type="PANTHER" id="PTHR31649">
    <property type="entry name" value="AGAP009604-PA"/>
    <property type="match status" value="1"/>
</dbReference>
<protein>
    <submittedName>
        <fullName evidence="1">Uncharacterized protein</fullName>
    </submittedName>
</protein>
<accession>A0AAN7ZC73</accession>
<dbReference type="InterPro" id="IPR006616">
    <property type="entry name" value="DM9_repeat"/>
</dbReference>
<keyword evidence="2" id="KW-1185">Reference proteome</keyword>
<name>A0AAN7ZC73_9COLE</name>
<reference evidence="1 2" key="1">
    <citation type="journal article" date="2024" name="Insects">
        <title>An Improved Chromosome-Level Genome Assembly of the Firefly Pyrocoelia pectoralis.</title>
        <authorList>
            <person name="Fu X."/>
            <person name="Meyer-Rochow V.B."/>
            <person name="Ballantyne L."/>
            <person name="Zhu X."/>
        </authorList>
    </citation>
    <scope>NUCLEOTIDE SEQUENCE [LARGE SCALE GENOMIC DNA]</scope>
    <source>
        <strain evidence="1">XCY_ONT2</strain>
    </source>
</reference>
<dbReference type="AlphaFoldDB" id="A0AAN7ZC73"/>
<dbReference type="EMBL" id="JAVRBK010000010">
    <property type="protein sequence ID" value="KAK5638272.1"/>
    <property type="molecule type" value="Genomic_DNA"/>
</dbReference>
<proteinExistence type="predicted"/>
<dbReference type="Proteomes" id="UP001329430">
    <property type="component" value="Chromosome 10"/>
</dbReference>
<gene>
    <name evidence="1" type="ORF">RI129_012567</name>
</gene>
<evidence type="ECO:0000313" key="1">
    <source>
        <dbReference type="EMBL" id="KAK5638272.1"/>
    </source>
</evidence>
<sequence>MIRFMYVICHYWKEYKGEVPIDAFSAGTDKEGKPVYVGQIFMHGYGLLPATIVPGSNVTFASSQKQVIETNKDIKILCSLEGTLRWYHPKISEELFCSIVKGGSEVDQVVHIGRAIYKGETVLGRVFSYWDEYKGMWIAYNGKQVHITRSYEILNYNCIQ</sequence>
<comment type="caution">
    <text evidence="1">The sequence shown here is derived from an EMBL/GenBank/DDBJ whole genome shotgun (WGS) entry which is preliminary data.</text>
</comment>
<dbReference type="Pfam" id="PF11901">
    <property type="entry name" value="DM9"/>
    <property type="match status" value="1"/>
</dbReference>
<evidence type="ECO:0000313" key="2">
    <source>
        <dbReference type="Proteomes" id="UP001329430"/>
    </source>
</evidence>
<dbReference type="PANTHER" id="PTHR31649:SF10">
    <property type="entry name" value="IP19903P-RELATED"/>
    <property type="match status" value="1"/>
</dbReference>